<comment type="similarity">
    <text evidence="2">Belongs to the ABC-3 integral membrane protein family.</text>
</comment>
<evidence type="ECO:0008006" key="8">
    <source>
        <dbReference type="Google" id="ProtNLM"/>
    </source>
</evidence>
<feature type="transmembrane region" description="Helical" evidence="6">
    <location>
        <begin position="251"/>
        <end position="269"/>
    </location>
</feature>
<dbReference type="InterPro" id="IPR001626">
    <property type="entry name" value="ABC_TroCD"/>
</dbReference>
<dbReference type="PANTHER" id="PTHR30477:SF13">
    <property type="entry name" value="IRON TRANSPORT SYSTEM MEMBRANE PROTEIN HI_0360-RELATED"/>
    <property type="match status" value="1"/>
</dbReference>
<dbReference type="GO" id="GO:0043190">
    <property type="term" value="C:ATP-binding cassette (ABC) transporter complex"/>
    <property type="evidence" value="ECO:0007669"/>
    <property type="project" value="InterPro"/>
</dbReference>
<feature type="transmembrane region" description="Helical" evidence="6">
    <location>
        <begin position="225"/>
        <end position="245"/>
    </location>
</feature>
<evidence type="ECO:0000256" key="2">
    <source>
        <dbReference type="ARBA" id="ARBA00008034"/>
    </source>
</evidence>
<dbReference type="Pfam" id="PF00950">
    <property type="entry name" value="ABC-3"/>
    <property type="match status" value="1"/>
</dbReference>
<dbReference type="InterPro" id="IPR037294">
    <property type="entry name" value="ABC_BtuC-like"/>
</dbReference>
<keyword evidence="5 6" id="KW-0472">Membrane</keyword>
<evidence type="ECO:0000256" key="5">
    <source>
        <dbReference type="ARBA" id="ARBA00023136"/>
    </source>
</evidence>
<name>A0A381YY15_9ZZZZ</name>
<comment type="subcellular location">
    <subcellularLocation>
        <location evidence="1">Membrane</location>
        <topology evidence="1">Multi-pass membrane protein</topology>
    </subcellularLocation>
</comment>
<evidence type="ECO:0000313" key="7">
    <source>
        <dbReference type="EMBL" id="SVA81905.1"/>
    </source>
</evidence>
<dbReference type="SUPFAM" id="SSF81345">
    <property type="entry name" value="ABC transporter involved in vitamin B12 uptake, BtuC"/>
    <property type="match status" value="1"/>
</dbReference>
<dbReference type="EMBL" id="UINC01019349">
    <property type="protein sequence ID" value="SVA81905.1"/>
    <property type="molecule type" value="Genomic_DNA"/>
</dbReference>
<protein>
    <recommendedName>
        <fullName evidence="8">Metal ABC transporter permease</fullName>
    </recommendedName>
</protein>
<dbReference type="PANTHER" id="PTHR30477">
    <property type="entry name" value="ABC-TRANSPORTER METAL-BINDING PROTEIN"/>
    <property type="match status" value="1"/>
</dbReference>
<feature type="transmembrane region" description="Helical" evidence="6">
    <location>
        <begin position="139"/>
        <end position="156"/>
    </location>
</feature>
<dbReference type="GO" id="GO:0055085">
    <property type="term" value="P:transmembrane transport"/>
    <property type="evidence" value="ECO:0007669"/>
    <property type="project" value="InterPro"/>
</dbReference>
<dbReference type="Gene3D" id="1.10.3470.10">
    <property type="entry name" value="ABC transporter involved in vitamin B12 uptake, BtuC"/>
    <property type="match status" value="1"/>
</dbReference>
<keyword evidence="3 6" id="KW-0812">Transmembrane</keyword>
<feature type="transmembrane region" description="Helical" evidence="6">
    <location>
        <begin position="98"/>
        <end position="119"/>
    </location>
</feature>
<keyword evidence="4 6" id="KW-1133">Transmembrane helix</keyword>
<feature type="transmembrane region" description="Helical" evidence="6">
    <location>
        <begin position="59"/>
        <end position="86"/>
    </location>
</feature>
<evidence type="ECO:0000256" key="6">
    <source>
        <dbReference type="SAM" id="Phobius"/>
    </source>
</evidence>
<sequence>MTEIFSVFINPFEYSFMIRALVISVCVGVMCPLLGVYVVNRGLGFMGDAMAHSVLPGMVLAFILGVSPFLGAIPTGIAVALAIGYLGKNFRVSEDTSIGILFAALFSIGLVMISLSKGLSVRVEDILLGQILGVSNTDVVITFSLAVLVLIIIAALHRQLVFTSFDPLGATVIGLPTRVLDYLLLGSLSVVIVVSLQAVGIVLVVAMLITPAAAGALIARRFTRVMASSVVIGVFSAVSGLYLAYHLDIPSGPSMTLVATAIFVLAVIYNQIRSD</sequence>
<feature type="transmembrane region" description="Helical" evidence="6">
    <location>
        <begin position="20"/>
        <end position="39"/>
    </location>
</feature>
<evidence type="ECO:0000256" key="1">
    <source>
        <dbReference type="ARBA" id="ARBA00004141"/>
    </source>
</evidence>
<dbReference type="CDD" id="cd06550">
    <property type="entry name" value="TM_ABC_iron-siderophores_like"/>
    <property type="match status" value="1"/>
</dbReference>
<proteinExistence type="inferred from homology"/>
<organism evidence="7">
    <name type="scientific">marine metagenome</name>
    <dbReference type="NCBI Taxonomy" id="408172"/>
    <lineage>
        <taxon>unclassified sequences</taxon>
        <taxon>metagenomes</taxon>
        <taxon>ecological metagenomes</taxon>
    </lineage>
</organism>
<gene>
    <name evidence="7" type="ORF">METZ01_LOCUS134759</name>
</gene>
<evidence type="ECO:0000256" key="3">
    <source>
        <dbReference type="ARBA" id="ARBA00022692"/>
    </source>
</evidence>
<dbReference type="GO" id="GO:0010043">
    <property type="term" value="P:response to zinc ion"/>
    <property type="evidence" value="ECO:0007669"/>
    <property type="project" value="TreeGrafter"/>
</dbReference>
<reference evidence="7" key="1">
    <citation type="submission" date="2018-05" db="EMBL/GenBank/DDBJ databases">
        <authorList>
            <person name="Lanie J.A."/>
            <person name="Ng W.-L."/>
            <person name="Kazmierczak K.M."/>
            <person name="Andrzejewski T.M."/>
            <person name="Davidsen T.M."/>
            <person name="Wayne K.J."/>
            <person name="Tettelin H."/>
            <person name="Glass J.I."/>
            <person name="Rusch D."/>
            <person name="Podicherti R."/>
            <person name="Tsui H.-C.T."/>
            <person name="Winkler M.E."/>
        </authorList>
    </citation>
    <scope>NUCLEOTIDE SEQUENCE</scope>
</reference>
<accession>A0A381YY15</accession>
<dbReference type="AlphaFoldDB" id="A0A381YY15"/>
<evidence type="ECO:0000256" key="4">
    <source>
        <dbReference type="ARBA" id="ARBA00022989"/>
    </source>
</evidence>